<reference evidence="2 3" key="1">
    <citation type="journal article" date="2018" name="Sci. Data">
        <title>The draft genome sequence of cork oak.</title>
        <authorList>
            <person name="Ramos A.M."/>
            <person name="Usie A."/>
            <person name="Barbosa P."/>
            <person name="Barros P.M."/>
            <person name="Capote T."/>
            <person name="Chaves I."/>
            <person name="Simoes F."/>
            <person name="Abreu I."/>
            <person name="Carrasquinho I."/>
            <person name="Faro C."/>
            <person name="Guimaraes J.B."/>
            <person name="Mendonca D."/>
            <person name="Nobrega F."/>
            <person name="Rodrigues L."/>
            <person name="Saibo N.J.M."/>
            <person name="Varela M.C."/>
            <person name="Egas C."/>
            <person name="Matos J."/>
            <person name="Miguel C.M."/>
            <person name="Oliveira M.M."/>
            <person name="Ricardo C.P."/>
            <person name="Goncalves S."/>
        </authorList>
    </citation>
    <scope>NUCLEOTIDE SEQUENCE [LARGE SCALE GENOMIC DNA]</scope>
    <source>
        <strain evidence="3">cv. HL8</strain>
    </source>
</reference>
<evidence type="ECO:0000256" key="1">
    <source>
        <dbReference type="SAM" id="MobiDB-lite"/>
    </source>
</evidence>
<name>A0AAW0KQI8_QUESU</name>
<dbReference type="Proteomes" id="UP000237347">
    <property type="component" value="Unassembled WGS sequence"/>
</dbReference>
<evidence type="ECO:0000313" key="2">
    <source>
        <dbReference type="EMBL" id="KAK7841240.1"/>
    </source>
</evidence>
<feature type="region of interest" description="Disordered" evidence="1">
    <location>
        <begin position="104"/>
        <end position="138"/>
    </location>
</feature>
<dbReference type="EMBL" id="PKMF04000245">
    <property type="protein sequence ID" value="KAK7841240.1"/>
    <property type="molecule type" value="Genomic_DNA"/>
</dbReference>
<evidence type="ECO:0000313" key="3">
    <source>
        <dbReference type="Proteomes" id="UP000237347"/>
    </source>
</evidence>
<accession>A0AAW0KQI8</accession>
<dbReference type="AlphaFoldDB" id="A0AAW0KQI8"/>
<keyword evidence="3" id="KW-1185">Reference proteome</keyword>
<comment type="caution">
    <text evidence="2">The sequence shown here is derived from an EMBL/GenBank/DDBJ whole genome shotgun (WGS) entry which is preliminary data.</text>
</comment>
<gene>
    <name evidence="2" type="ORF">CFP56_015643</name>
</gene>
<organism evidence="2 3">
    <name type="scientific">Quercus suber</name>
    <name type="common">Cork oak</name>
    <dbReference type="NCBI Taxonomy" id="58331"/>
    <lineage>
        <taxon>Eukaryota</taxon>
        <taxon>Viridiplantae</taxon>
        <taxon>Streptophyta</taxon>
        <taxon>Embryophyta</taxon>
        <taxon>Tracheophyta</taxon>
        <taxon>Spermatophyta</taxon>
        <taxon>Magnoliopsida</taxon>
        <taxon>eudicotyledons</taxon>
        <taxon>Gunneridae</taxon>
        <taxon>Pentapetalae</taxon>
        <taxon>rosids</taxon>
        <taxon>fabids</taxon>
        <taxon>Fagales</taxon>
        <taxon>Fagaceae</taxon>
        <taxon>Quercus</taxon>
    </lineage>
</organism>
<feature type="compositionally biased region" description="Basic residues" evidence="1">
    <location>
        <begin position="123"/>
        <end position="134"/>
    </location>
</feature>
<protein>
    <submittedName>
        <fullName evidence="2">Uncharacterized protein</fullName>
    </submittedName>
</protein>
<proteinExistence type="predicted"/>
<sequence>MRPRGEEKIPRNLALSNFEEKLREIDATISESNTKLADLPLPNHTPTCEENKVRFLEFKKLNVKEDELKKSVDLWVGPTSKVDKAFTDLVPALPNPNKYFNGPSFKLSPRPYNPSPPSETKLRKLRSSTQKKNKKECDVTGKENAWNGAWVMNKCEKELTDKANKTWSSSKLVILFEISLTWTFMDVMWQLQRWTESHPSLVERAIAICWGIWKERNISRHGGKRREGKAIVRSSLRVLDEF</sequence>